<feature type="compositionally biased region" description="Basic residues" evidence="1">
    <location>
        <begin position="92"/>
        <end position="102"/>
    </location>
</feature>
<dbReference type="RefSeq" id="XP_003679553.1">
    <property type="nucleotide sequence ID" value="XM_003679505.1"/>
</dbReference>
<dbReference type="GeneID" id="11504263"/>
<evidence type="ECO:0000313" key="3">
    <source>
        <dbReference type="Proteomes" id="UP000005627"/>
    </source>
</evidence>
<dbReference type="AlphaFoldDB" id="G8ZNZ8"/>
<protein>
    <submittedName>
        <fullName evidence="2">Uncharacterized protein</fullName>
    </submittedName>
</protein>
<sequence length="208" mass="23490">MPRRLNQTHPPYFGIDPIMGKRCNVLPDRSSRMPIGKLGSVVTKKRALRPTDVNVSAVFNRSSTCKIPDTGLMKATALGGVLEEATTSRVARGRRVKPHLRRSRDQGLETSRDKSLSTAVSVALSHLNTRIQVLSGELDQLMAFERLVLLSQHELLVVTQRKIFVLHSVIPLTREGVSRFGALKLAVNSQCYYVLYNDVVWFMRWKFF</sequence>
<accession>G8ZNZ8</accession>
<dbReference type="InParanoid" id="G8ZNZ8"/>
<dbReference type="Proteomes" id="UP000005627">
    <property type="component" value="Chromosome 2"/>
</dbReference>
<feature type="compositionally biased region" description="Basic and acidic residues" evidence="1">
    <location>
        <begin position="103"/>
        <end position="112"/>
    </location>
</feature>
<dbReference type="HOGENOM" id="CLU_1171407_0_0_1"/>
<dbReference type="OrthoDB" id="4063703at2759"/>
<dbReference type="EMBL" id="HE616743">
    <property type="protein sequence ID" value="CCE90342.1"/>
    <property type="molecule type" value="Genomic_DNA"/>
</dbReference>
<evidence type="ECO:0000256" key="1">
    <source>
        <dbReference type="SAM" id="MobiDB-lite"/>
    </source>
</evidence>
<gene>
    <name evidence="2" type="primary">TDEL0B02130</name>
    <name evidence="2" type="ORF">TDEL_0B02130</name>
</gene>
<keyword evidence="3" id="KW-1185">Reference proteome</keyword>
<reference evidence="2 3" key="1">
    <citation type="journal article" date="2011" name="Proc. Natl. Acad. Sci. U.S.A.">
        <title>Evolutionary erosion of yeast sex chromosomes by mating-type switching accidents.</title>
        <authorList>
            <person name="Gordon J.L."/>
            <person name="Armisen D."/>
            <person name="Proux-Wera E."/>
            <person name="Oheigeartaigh S.S."/>
            <person name="Byrne K.P."/>
            <person name="Wolfe K.H."/>
        </authorList>
    </citation>
    <scope>NUCLEOTIDE SEQUENCE [LARGE SCALE GENOMIC DNA]</scope>
    <source>
        <strain evidence="3">ATCC 10662 / CBS 1146 / NBRC 0425 / NCYC 2629 / NRRL Y-866</strain>
    </source>
</reference>
<name>G8ZNZ8_TORDE</name>
<feature type="region of interest" description="Disordered" evidence="1">
    <location>
        <begin position="92"/>
        <end position="112"/>
    </location>
</feature>
<proteinExistence type="predicted"/>
<evidence type="ECO:0000313" key="2">
    <source>
        <dbReference type="EMBL" id="CCE90342.1"/>
    </source>
</evidence>
<dbReference type="KEGG" id="tdl:TDEL_0B02130"/>
<organism evidence="2 3">
    <name type="scientific">Torulaspora delbrueckii</name>
    <name type="common">Yeast</name>
    <name type="synonym">Candida colliculosa</name>
    <dbReference type="NCBI Taxonomy" id="4950"/>
    <lineage>
        <taxon>Eukaryota</taxon>
        <taxon>Fungi</taxon>
        <taxon>Dikarya</taxon>
        <taxon>Ascomycota</taxon>
        <taxon>Saccharomycotina</taxon>
        <taxon>Saccharomycetes</taxon>
        <taxon>Saccharomycetales</taxon>
        <taxon>Saccharomycetaceae</taxon>
        <taxon>Torulaspora</taxon>
    </lineage>
</organism>